<feature type="region of interest" description="Disordered" evidence="2">
    <location>
        <begin position="397"/>
        <end position="426"/>
    </location>
</feature>
<reference evidence="4 5" key="1">
    <citation type="submission" date="2019-01" db="EMBL/GenBank/DDBJ databases">
        <title>Draft genome sequence of Psathyrella aberdarensis IHI B618.</title>
        <authorList>
            <person name="Buettner E."/>
            <person name="Kellner H."/>
        </authorList>
    </citation>
    <scope>NUCLEOTIDE SEQUENCE [LARGE SCALE GENOMIC DNA]</scope>
    <source>
        <strain evidence="4 5">IHI B618</strain>
    </source>
</reference>
<dbReference type="OrthoDB" id="18412at2759"/>
<feature type="compositionally biased region" description="Basic and acidic residues" evidence="2">
    <location>
        <begin position="397"/>
        <end position="415"/>
    </location>
</feature>
<keyword evidence="5" id="KW-1185">Reference proteome</keyword>
<dbReference type="SUPFAM" id="SSF144232">
    <property type="entry name" value="HIT/MYND zinc finger-like"/>
    <property type="match status" value="1"/>
</dbReference>
<dbReference type="PANTHER" id="PTHR15555">
    <property type="entry name" value="ZINC FINGER HIT DOMAIN CONTAINING PROTEIN 2 PROTEIN FON -RELATED"/>
    <property type="match status" value="1"/>
</dbReference>
<organism evidence="4 5">
    <name type="scientific">Candolleomyces aberdarensis</name>
    <dbReference type="NCBI Taxonomy" id="2316362"/>
    <lineage>
        <taxon>Eukaryota</taxon>
        <taxon>Fungi</taxon>
        <taxon>Dikarya</taxon>
        <taxon>Basidiomycota</taxon>
        <taxon>Agaricomycotina</taxon>
        <taxon>Agaricomycetes</taxon>
        <taxon>Agaricomycetidae</taxon>
        <taxon>Agaricales</taxon>
        <taxon>Agaricineae</taxon>
        <taxon>Psathyrellaceae</taxon>
        <taxon>Candolleomyces</taxon>
    </lineage>
</organism>
<keyword evidence="1" id="KW-0863">Zinc-finger</keyword>
<keyword evidence="1" id="KW-0479">Metal-binding</keyword>
<feature type="region of interest" description="Disordered" evidence="2">
    <location>
        <begin position="95"/>
        <end position="114"/>
    </location>
</feature>
<evidence type="ECO:0000313" key="5">
    <source>
        <dbReference type="Proteomes" id="UP000290288"/>
    </source>
</evidence>
<dbReference type="GO" id="GO:0008270">
    <property type="term" value="F:zinc ion binding"/>
    <property type="evidence" value="ECO:0007669"/>
    <property type="project" value="UniProtKB-UniRule"/>
</dbReference>
<dbReference type="EMBL" id="SDEE01000053">
    <property type="protein sequence ID" value="RXW23049.1"/>
    <property type="molecule type" value="Genomic_DNA"/>
</dbReference>
<dbReference type="InterPro" id="IPR039646">
    <property type="entry name" value="ZNHIT2"/>
</dbReference>
<evidence type="ECO:0000259" key="3">
    <source>
        <dbReference type="PROSITE" id="PS51083"/>
    </source>
</evidence>
<dbReference type="Gene3D" id="3.30.60.190">
    <property type="match status" value="1"/>
</dbReference>
<dbReference type="PANTHER" id="PTHR15555:SF0">
    <property type="entry name" value="ZINC FINGER HIT DOMAIN-CONTAINING PROTEIN 2"/>
    <property type="match status" value="1"/>
</dbReference>
<gene>
    <name evidence="4" type="ORF">EST38_g2810</name>
</gene>
<dbReference type="STRING" id="2316362.A0A4Q2DS42"/>
<evidence type="ECO:0000313" key="4">
    <source>
        <dbReference type="EMBL" id="RXW23049.1"/>
    </source>
</evidence>
<comment type="caution">
    <text evidence="4">The sequence shown here is derived from an EMBL/GenBank/DDBJ whole genome shotgun (WGS) entry which is preliminary data.</text>
</comment>
<accession>A0A4Q2DS42</accession>
<dbReference type="AlphaFoldDB" id="A0A4Q2DS42"/>
<proteinExistence type="predicted"/>
<feature type="domain" description="HIT-type" evidence="3">
    <location>
        <begin position="24"/>
        <end position="58"/>
    </location>
</feature>
<keyword evidence="1" id="KW-0862">Zinc</keyword>
<dbReference type="InterPro" id="IPR007529">
    <property type="entry name" value="Znf_HIT"/>
</dbReference>
<dbReference type="Pfam" id="PF04438">
    <property type="entry name" value="zf-HIT"/>
    <property type="match status" value="1"/>
</dbReference>
<evidence type="ECO:0000256" key="2">
    <source>
        <dbReference type="SAM" id="MobiDB-lite"/>
    </source>
</evidence>
<dbReference type="CDD" id="cd23024">
    <property type="entry name" value="zf-HIT_ZNHIT2-3"/>
    <property type="match status" value="1"/>
</dbReference>
<name>A0A4Q2DS42_9AGAR</name>
<dbReference type="PROSITE" id="PS51083">
    <property type="entry name" value="ZF_HIT"/>
    <property type="match status" value="1"/>
</dbReference>
<dbReference type="Proteomes" id="UP000290288">
    <property type="component" value="Unassembled WGS sequence"/>
</dbReference>
<evidence type="ECO:0000256" key="1">
    <source>
        <dbReference type="PROSITE-ProRule" id="PRU00453"/>
    </source>
</evidence>
<sequence length="426" mass="48101">MESPETPIAIQTPSSLAVEDTADKVVCKLRQFAKYTCPNCNVPYCSLTCYRNEAHAKCSEGFYKKEIESGINVEPSKTAQERTQMLEVLKRFEEESAENEDTFGVDKDEDEDEDGLSQRLANIDLESASADTLWSILTPKEREKFLQAVNDPSSEVAQQLLSSDELRKNLREPWWKVSNLPDDPILPRHQVEEPSLIDIPDSMLKPVPNRPLLVYNIVSICICYAFAIRHLGVASFSRRLCDLNDLEEALGLVSRLVPFLMDRKSTLVHTSLTGVITDLWSRFDKNAITPDLMSTLLQDAAYLMSPSNIIEEDKLQSSLAPESGRVKLTFHPHRRLLLVLSDLFELNSLGIEKHWVPQQSKHVSHKLVFYGAHAATMPTPLLRSVVIELEQRSKAYHQEAKTRDADAESDKERGARKATGLLVEEL</sequence>
<protein>
    <recommendedName>
        <fullName evidence="3">HIT-type domain-containing protein</fullName>
    </recommendedName>
</protein>